<feature type="region of interest" description="Disordered" evidence="1">
    <location>
        <begin position="100"/>
        <end position="125"/>
    </location>
</feature>
<accession>A0A5J4USK1</accession>
<gene>
    <name evidence="2" type="ORF">EZS28_031561</name>
</gene>
<organism evidence="2 3">
    <name type="scientific">Streblomastix strix</name>
    <dbReference type="NCBI Taxonomy" id="222440"/>
    <lineage>
        <taxon>Eukaryota</taxon>
        <taxon>Metamonada</taxon>
        <taxon>Preaxostyla</taxon>
        <taxon>Oxymonadida</taxon>
        <taxon>Streblomastigidae</taxon>
        <taxon>Streblomastix</taxon>
    </lineage>
</organism>
<feature type="compositionally biased region" description="Acidic residues" evidence="1">
    <location>
        <begin position="180"/>
        <end position="199"/>
    </location>
</feature>
<proteinExistence type="predicted"/>
<evidence type="ECO:0000313" key="3">
    <source>
        <dbReference type="Proteomes" id="UP000324800"/>
    </source>
</evidence>
<dbReference type="EMBL" id="SNRW01013183">
    <property type="protein sequence ID" value="KAA6372911.1"/>
    <property type="molecule type" value="Genomic_DNA"/>
</dbReference>
<feature type="compositionally biased region" description="Polar residues" evidence="1">
    <location>
        <begin position="367"/>
        <end position="382"/>
    </location>
</feature>
<comment type="caution">
    <text evidence="2">The sequence shown here is derived from an EMBL/GenBank/DDBJ whole genome shotgun (WGS) entry which is preliminary data.</text>
</comment>
<evidence type="ECO:0000256" key="1">
    <source>
        <dbReference type="SAM" id="MobiDB-lite"/>
    </source>
</evidence>
<name>A0A5J4USK1_9EUKA</name>
<sequence length="382" mass="42673">MDSFDALDIILPHTAFGLSQLNSNKLNNNRLNNATTQTLTSIASNSTIASNNSSIQRDNQTITLSTNQIQTRENASPAIQLQIRTESVPETEIQTPAATETTTNIDSNLNNHPNNNSNNNHNTTSVIQSPFIPYQRNTDQQEQNDAEQFLIFGGNSPSSVQDNTNNENSNQLIQQNTEEWSPDEDEDDDGQDMDIDADTDGVINDVYNTNTSDNERNREQLNSTTSSSVTNNHIGNLNNVASIRTSDLNTQNEQSQSQQLLSADITGSMDGGGKRLIDSLRTYPYFIVDALSVLAHLAQGLWTKRIVIQRLIYAGVIRVLDSLFDQAMRLKPNTFNCTYEFGSSEMLNEIEEVMDRLANDTRREQRSNQQNDDSNIWRSVMG</sequence>
<dbReference type="Proteomes" id="UP000324800">
    <property type="component" value="Unassembled WGS sequence"/>
</dbReference>
<evidence type="ECO:0000313" key="2">
    <source>
        <dbReference type="EMBL" id="KAA6372911.1"/>
    </source>
</evidence>
<reference evidence="2 3" key="1">
    <citation type="submission" date="2019-03" db="EMBL/GenBank/DDBJ databases">
        <title>Single cell metagenomics reveals metabolic interactions within the superorganism composed of flagellate Streblomastix strix and complex community of Bacteroidetes bacteria on its surface.</title>
        <authorList>
            <person name="Treitli S.C."/>
            <person name="Kolisko M."/>
            <person name="Husnik F."/>
            <person name="Keeling P."/>
            <person name="Hampl V."/>
        </authorList>
    </citation>
    <scope>NUCLEOTIDE SEQUENCE [LARGE SCALE GENOMIC DNA]</scope>
    <source>
        <strain evidence="2">ST1C</strain>
    </source>
</reference>
<dbReference type="AlphaFoldDB" id="A0A5J4USK1"/>
<protein>
    <submittedName>
        <fullName evidence="2">Uncharacterized protein</fullName>
    </submittedName>
</protein>
<feature type="compositionally biased region" description="Low complexity" evidence="1">
    <location>
        <begin position="107"/>
        <end position="122"/>
    </location>
</feature>
<feature type="compositionally biased region" description="Low complexity" evidence="1">
    <location>
        <begin position="222"/>
        <end position="232"/>
    </location>
</feature>
<feature type="region of interest" description="Disordered" evidence="1">
    <location>
        <begin position="360"/>
        <end position="382"/>
    </location>
</feature>
<feature type="region of interest" description="Disordered" evidence="1">
    <location>
        <begin position="176"/>
        <end position="234"/>
    </location>
</feature>